<feature type="transmembrane region" description="Helical" evidence="4">
    <location>
        <begin position="276"/>
        <end position="297"/>
    </location>
</feature>
<protein>
    <recommendedName>
        <fullName evidence="5">Major facilitator superfamily (MFS) profile domain-containing protein</fullName>
    </recommendedName>
</protein>
<dbReference type="PROSITE" id="PS50850">
    <property type="entry name" value="MFS"/>
    <property type="match status" value="1"/>
</dbReference>
<proteinExistence type="inferred from homology"/>
<keyword evidence="4" id="KW-0472">Membrane</keyword>
<dbReference type="SUPFAM" id="SSF103473">
    <property type="entry name" value="MFS general substrate transporter"/>
    <property type="match status" value="1"/>
</dbReference>
<dbReference type="AlphaFoldDB" id="A0A177FKQ5"/>
<dbReference type="EMBL" id="LVKK01000008">
    <property type="protein sequence ID" value="OAG43739.1"/>
    <property type="molecule type" value="Genomic_DNA"/>
</dbReference>
<dbReference type="PANTHER" id="PTHR11360">
    <property type="entry name" value="MONOCARBOXYLATE TRANSPORTER"/>
    <property type="match status" value="1"/>
</dbReference>
<dbReference type="OrthoDB" id="6509908at2759"/>
<feature type="domain" description="Major facilitator superfamily (MFS) profile" evidence="5">
    <location>
        <begin position="75"/>
        <end position="463"/>
    </location>
</feature>
<feature type="transmembrane region" description="Helical" evidence="4">
    <location>
        <begin position="341"/>
        <end position="360"/>
    </location>
</feature>
<organism evidence="6 7">
    <name type="scientific">Fonsecaea monophora</name>
    <dbReference type="NCBI Taxonomy" id="254056"/>
    <lineage>
        <taxon>Eukaryota</taxon>
        <taxon>Fungi</taxon>
        <taxon>Dikarya</taxon>
        <taxon>Ascomycota</taxon>
        <taxon>Pezizomycotina</taxon>
        <taxon>Eurotiomycetes</taxon>
        <taxon>Chaetothyriomycetidae</taxon>
        <taxon>Chaetothyriales</taxon>
        <taxon>Herpotrichiellaceae</taxon>
        <taxon>Fonsecaea</taxon>
    </lineage>
</organism>
<feature type="transmembrane region" description="Helical" evidence="4">
    <location>
        <begin position="436"/>
        <end position="457"/>
    </location>
</feature>
<evidence type="ECO:0000256" key="1">
    <source>
        <dbReference type="ARBA" id="ARBA00004141"/>
    </source>
</evidence>
<evidence type="ECO:0000313" key="7">
    <source>
        <dbReference type="Proteomes" id="UP000077002"/>
    </source>
</evidence>
<dbReference type="PANTHER" id="PTHR11360:SF252">
    <property type="entry name" value="MAJOR FACILITATOR SUPERFAMILY (MFS) PROFILE DOMAIN-CONTAINING PROTEIN-RELATED"/>
    <property type="match status" value="1"/>
</dbReference>
<feature type="transmembrane region" description="Helical" evidence="4">
    <location>
        <begin position="366"/>
        <end position="391"/>
    </location>
</feature>
<feature type="transmembrane region" description="Helical" evidence="4">
    <location>
        <begin position="112"/>
        <end position="135"/>
    </location>
</feature>
<dbReference type="Gene3D" id="1.20.1250.20">
    <property type="entry name" value="MFS general substrate transporter like domains"/>
    <property type="match status" value="2"/>
</dbReference>
<feature type="region of interest" description="Disordered" evidence="3">
    <location>
        <begin position="28"/>
        <end position="64"/>
    </location>
</feature>
<keyword evidence="7" id="KW-1185">Reference proteome</keyword>
<evidence type="ECO:0000256" key="3">
    <source>
        <dbReference type="SAM" id="MobiDB-lite"/>
    </source>
</evidence>
<feature type="transmembrane region" description="Helical" evidence="4">
    <location>
        <begin position="403"/>
        <end position="424"/>
    </location>
</feature>
<sequence length="471" mass="50160">MALVSRHLEPLISADLNYEVCQTPVKRVSQEDMTQEEDGENSALSIPLGEPPAPTDHAPDGNIHESKRDFTATCRIIGCFFVFFITWGVASSFSAYQAFYQKDLLASHTPSVISWVGTLQVSLMGLTGIVSGALYDRGYIRTLLVVGGSLVTFGFMMLSLAKEYYQIILAQGVCIGFGNGMLYIPSIAVISQTFNAKQRPLAIGGSSSGAAVGGIVLPIMFRHLQPEIGFGWTNRIFGFIMLGMVIAAFFLLQPDPRHRRLQGQLFDPSALKEPPFVVLLVGLFFVFLGYWVPLIYITPYAQFSVKTNVSYAFYLLAILNAGSFAGRILPAFVAHKFGPAVVLVAGGIGLGVLILAWIGIHNVPGVTVWAVLVGFMAGITVAIPAAVVPLLSPSPSVVGARTGMAWSGSAFAGLIGGPIAGALVNTATDDYAHGQAFGGAASLLGGLLLIYPAITIARGNKRYQKPPNNNV</sequence>
<comment type="caution">
    <text evidence="6">The sequence shown here is derived from an EMBL/GenBank/DDBJ whole genome shotgun (WGS) entry which is preliminary data.</text>
</comment>
<feature type="transmembrane region" description="Helical" evidence="4">
    <location>
        <begin position="142"/>
        <end position="161"/>
    </location>
</feature>
<dbReference type="Proteomes" id="UP000077002">
    <property type="component" value="Unassembled WGS sequence"/>
</dbReference>
<reference evidence="6 7" key="1">
    <citation type="submission" date="2016-03" db="EMBL/GenBank/DDBJ databases">
        <title>Draft genome sequence of the Fonsecaea monophora CBS 269.37.</title>
        <authorList>
            <person name="Bombassaro A."/>
            <person name="Vinicius W.A."/>
            <person name="De Hoog S."/>
            <person name="Sun J."/>
            <person name="Souza E.M."/>
            <person name="Raittz R.T."/>
            <person name="Costa F."/>
            <person name="Leao A.C."/>
            <person name="Tadra-Sfeir M.Z."/>
            <person name="Baura V."/>
            <person name="Balsanelli E."/>
            <person name="Pedrosa F.O."/>
            <person name="Moreno L.F."/>
            <person name="Steffens M.B."/>
            <person name="Xi L."/>
            <person name="Bocca A.L."/>
            <person name="Felipe M.S."/>
            <person name="Teixeira M."/>
            <person name="Telles Filho F.Q."/>
            <person name="Azevedo C.M."/>
            <person name="Gomes R."/>
            <person name="Vicente V.A."/>
        </authorList>
    </citation>
    <scope>NUCLEOTIDE SEQUENCE [LARGE SCALE GENOMIC DNA]</scope>
    <source>
        <strain evidence="6 7">CBS 269.37</strain>
    </source>
</reference>
<dbReference type="InterPro" id="IPR036259">
    <property type="entry name" value="MFS_trans_sf"/>
</dbReference>
<feature type="transmembrane region" description="Helical" evidence="4">
    <location>
        <begin position="167"/>
        <end position="189"/>
    </location>
</feature>
<evidence type="ECO:0000256" key="2">
    <source>
        <dbReference type="ARBA" id="ARBA00006727"/>
    </source>
</evidence>
<feature type="transmembrane region" description="Helical" evidence="4">
    <location>
        <begin position="232"/>
        <end position="252"/>
    </location>
</feature>
<name>A0A177FKQ5_9EURO</name>
<dbReference type="InterPro" id="IPR011701">
    <property type="entry name" value="MFS"/>
</dbReference>
<feature type="transmembrane region" description="Helical" evidence="4">
    <location>
        <begin position="309"/>
        <end position="329"/>
    </location>
</feature>
<dbReference type="InterPro" id="IPR050327">
    <property type="entry name" value="Proton-linked_MCT"/>
</dbReference>
<dbReference type="GeneID" id="34597143"/>
<comment type="similarity">
    <text evidence="2">Belongs to the major facilitator superfamily. Monocarboxylate porter (TC 2.A.1.13) family.</text>
</comment>
<keyword evidence="4" id="KW-1133">Transmembrane helix</keyword>
<evidence type="ECO:0000259" key="5">
    <source>
        <dbReference type="PROSITE" id="PS50850"/>
    </source>
</evidence>
<evidence type="ECO:0000313" key="6">
    <source>
        <dbReference type="EMBL" id="OAG43739.1"/>
    </source>
</evidence>
<gene>
    <name evidence="6" type="ORF">AYO21_01966</name>
</gene>
<accession>A0A177FKQ5</accession>
<dbReference type="Pfam" id="PF07690">
    <property type="entry name" value="MFS_1"/>
    <property type="match status" value="1"/>
</dbReference>
<dbReference type="RefSeq" id="XP_022515691.1">
    <property type="nucleotide sequence ID" value="XM_022651947.1"/>
</dbReference>
<dbReference type="GO" id="GO:0022857">
    <property type="term" value="F:transmembrane transporter activity"/>
    <property type="evidence" value="ECO:0007669"/>
    <property type="project" value="InterPro"/>
</dbReference>
<dbReference type="GO" id="GO:0016020">
    <property type="term" value="C:membrane"/>
    <property type="evidence" value="ECO:0007669"/>
    <property type="project" value="UniProtKB-SubCell"/>
</dbReference>
<comment type="subcellular location">
    <subcellularLocation>
        <location evidence="1">Membrane</location>
        <topology evidence="1">Multi-pass membrane protein</topology>
    </subcellularLocation>
</comment>
<evidence type="ECO:0000256" key="4">
    <source>
        <dbReference type="SAM" id="Phobius"/>
    </source>
</evidence>
<dbReference type="InterPro" id="IPR020846">
    <property type="entry name" value="MFS_dom"/>
</dbReference>
<keyword evidence="4" id="KW-0812">Transmembrane</keyword>
<feature type="transmembrane region" description="Helical" evidence="4">
    <location>
        <begin position="76"/>
        <end position="100"/>
    </location>
</feature>